<dbReference type="Proteomes" id="UP000538666">
    <property type="component" value="Unassembled WGS sequence"/>
</dbReference>
<protein>
    <submittedName>
        <fullName evidence="3">Transposase</fullName>
    </submittedName>
</protein>
<dbReference type="EMBL" id="JACHEK010000010">
    <property type="protein sequence ID" value="MBB6146530.1"/>
    <property type="molecule type" value="Genomic_DNA"/>
</dbReference>
<proteinExistence type="predicted"/>
<dbReference type="Pfam" id="PF01548">
    <property type="entry name" value="DEDD_Tnp_IS110"/>
    <property type="match status" value="1"/>
</dbReference>
<dbReference type="GO" id="GO:0004803">
    <property type="term" value="F:transposase activity"/>
    <property type="evidence" value="ECO:0007669"/>
    <property type="project" value="InterPro"/>
</dbReference>
<organism evidence="3 4">
    <name type="scientific">Silvibacterium bohemicum</name>
    <dbReference type="NCBI Taxonomy" id="1577686"/>
    <lineage>
        <taxon>Bacteria</taxon>
        <taxon>Pseudomonadati</taxon>
        <taxon>Acidobacteriota</taxon>
        <taxon>Terriglobia</taxon>
        <taxon>Terriglobales</taxon>
        <taxon>Acidobacteriaceae</taxon>
        <taxon>Silvibacterium</taxon>
    </lineage>
</organism>
<gene>
    <name evidence="3" type="ORF">HNQ77_004509</name>
</gene>
<dbReference type="Pfam" id="PF02371">
    <property type="entry name" value="Transposase_20"/>
    <property type="match status" value="1"/>
</dbReference>
<dbReference type="GO" id="GO:0003677">
    <property type="term" value="F:DNA binding"/>
    <property type="evidence" value="ECO:0007669"/>
    <property type="project" value="InterPro"/>
</dbReference>
<dbReference type="PANTHER" id="PTHR33055">
    <property type="entry name" value="TRANSPOSASE FOR INSERTION SEQUENCE ELEMENT IS1111A"/>
    <property type="match status" value="1"/>
</dbReference>
<dbReference type="GO" id="GO:0006313">
    <property type="term" value="P:DNA transposition"/>
    <property type="evidence" value="ECO:0007669"/>
    <property type="project" value="InterPro"/>
</dbReference>
<evidence type="ECO:0000259" key="1">
    <source>
        <dbReference type="Pfam" id="PF01548"/>
    </source>
</evidence>
<dbReference type="InterPro" id="IPR002525">
    <property type="entry name" value="Transp_IS110-like_N"/>
</dbReference>
<feature type="domain" description="Transposase IS116/IS110/IS902 C-terminal" evidence="2">
    <location>
        <begin position="190"/>
        <end position="268"/>
    </location>
</feature>
<sequence>MTGIICGVDVSSSLLAARIGRAGAQASFPNTVEGIAALAAFCRTHQVELVAMEATGGYEQQPFALLAEEHLPVAILNPRAVRRFAEGMSLTEKTDAIDAGLIEWFAEVKHPPPQALAAAGQQQLRALVTRLRQLTDLRTAQINQSRLVTDPGVQATFTELLAMLKRQTRELEQNIAQLIAADPLWHQLDQAFRSIKGVAGRTVARLMAEMPEIGTLSNKSISKLAGLAPMAADSGKHQGKRRIRAGRSAVRQILFVVASVAGRYEPDFILFQQRLKAAGKPPKVIRIALAHKLLVRLNAKARDVRNRFHEPRSINTGSPGSDFIAPDLAVA</sequence>
<reference evidence="3 4" key="1">
    <citation type="submission" date="2020-08" db="EMBL/GenBank/DDBJ databases">
        <title>Genomic Encyclopedia of Type Strains, Phase IV (KMG-IV): sequencing the most valuable type-strain genomes for metagenomic binning, comparative biology and taxonomic classification.</title>
        <authorList>
            <person name="Goeker M."/>
        </authorList>
    </citation>
    <scope>NUCLEOTIDE SEQUENCE [LARGE SCALE GENOMIC DNA]</scope>
    <source>
        <strain evidence="3 4">DSM 103733</strain>
    </source>
</reference>
<comment type="caution">
    <text evidence="3">The sequence shown here is derived from an EMBL/GenBank/DDBJ whole genome shotgun (WGS) entry which is preliminary data.</text>
</comment>
<dbReference type="RefSeq" id="WP_231581425.1">
    <property type="nucleotide sequence ID" value="NZ_JACHEK010000010.1"/>
</dbReference>
<accession>A0A841JZF9</accession>
<evidence type="ECO:0000313" key="4">
    <source>
        <dbReference type="Proteomes" id="UP000538666"/>
    </source>
</evidence>
<evidence type="ECO:0000259" key="2">
    <source>
        <dbReference type="Pfam" id="PF02371"/>
    </source>
</evidence>
<dbReference type="InterPro" id="IPR047650">
    <property type="entry name" value="Transpos_IS110"/>
</dbReference>
<dbReference type="NCBIfam" id="NF033542">
    <property type="entry name" value="transpos_IS110"/>
    <property type="match status" value="1"/>
</dbReference>
<dbReference type="AlphaFoldDB" id="A0A841JZF9"/>
<feature type="domain" description="Transposase IS110-like N-terminal" evidence="1">
    <location>
        <begin position="6"/>
        <end position="146"/>
    </location>
</feature>
<dbReference type="PANTHER" id="PTHR33055:SF13">
    <property type="entry name" value="TRANSPOSASE"/>
    <property type="match status" value="1"/>
</dbReference>
<dbReference type="InterPro" id="IPR003346">
    <property type="entry name" value="Transposase_20"/>
</dbReference>
<name>A0A841JZF9_9BACT</name>
<evidence type="ECO:0000313" key="3">
    <source>
        <dbReference type="EMBL" id="MBB6146530.1"/>
    </source>
</evidence>
<keyword evidence="4" id="KW-1185">Reference proteome</keyword>